<dbReference type="Pfam" id="PF04110">
    <property type="entry name" value="APG12"/>
    <property type="match status" value="1"/>
</dbReference>
<dbReference type="PANTHER" id="PTHR13385:SF0">
    <property type="entry name" value="UBIQUITIN-LIKE PROTEIN ATG12"/>
    <property type="match status" value="1"/>
</dbReference>
<feature type="region of interest" description="Disordered" evidence="5">
    <location>
        <begin position="1"/>
        <end position="30"/>
    </location>
</feature>
<dbReference type="STRING" id="1561998.A0A1I7TB39"/>
<organism evidence="6 7">
    <name type="scientific">Caenorhabditis tropicalis</name>
    <dbReference type="NCBI Taxonomy" id="1561998"/>
    <lineage>
        <taxon>Eukaryota</taxon>
        <taxon>Metazoa</taxon>
        <taxon>Ecdysozoa</taxon>
        <taxon>Nematoda</taxon>
        <taxon>Chromadorea</taxon>
        <taxon>Rhabditida</taxon>
        <taxon>Rhabditina</taxon>
        <taxon>Rhabditomorpha</taxon>
        <taxon>Rhabditoidea</taxon>
        <taxon>Rhabditidae</taxon>
        <taxon>Peloderinae</taxon>
        <taxon>Caenorhabditis</taxon>
    </lineage>
</organism>
<evidence type="ECO:0000313" key="7">
    <source>
        <dbReference type="WBParaSite" id="Csp11.Scaffold568.g4201.t1"/>
    </source>
</evidence>
<reference evidence="7" key="1">
    <citation type="submission" date="2016-11" db="UniProtKB">
        <authorList>
            <consortium name="WormBaseParasite"/>
        </authorList>
    </citation>
    <scope>IDENTIFICATION</scope>
</reference>
<sequence length="119" mass="13028">MSSTEAAPEGSSTSETVVPPPTEPPKPKKVVVKLKNIGDAPVLKNKKFNVNPTDTLASFTAVMRRHLKIESNNSLFFYIDSVFCPSPDTTFEVLARCYSVRSTGDEVVELQYSITPAYG</sequence>
<evidence type="ECO:0000256" key="2">
    <source>
        <dbReference type="ARBA" id="ARBA00022786"/>
    </source>
</evidence>
<evidence type="ECO:0000256" key="3">
    <source>
        <dbReference type="ARBA" id="ARBA00023006"/>
    </source>
</evidence>
<keyword evidence="6" id="KW-1185">Reference proteome</keyword>
<dbReference type="GO" id="GO:0034045">
    <property type="term" value="C:phagophore assembly site membrane"/>
    <property type="evidence" value="ECO:0007669"/>
    <property type="project" value="TreeGrafter"/>
</dbReference>
<dbReference type="InterPro" id="IPR007242">
    <property type="entry name" value="Atg12"/>
</dbReference>
<dbReference type="InterPro" id="IPR029071">
    <property type="entry name" value="Ubiquitin-like_domsf"/>
</dbReference>
<accession>A0A1I7TB39</accession>
<dbReference type="Proteomes" id="UP000095282">
    <property type="component" value="Unplaced"/>
</dbReference>
<proteinExistence type="inferred from homology"/>
<evidence type="ECO:0000313" key="6">
    <source>
        <dbReference type="Proteomes" id="UP000095282"/>
    </source>
</evidence>
<evidence type="ECO:0000256" key="5">
    <source>
        <dbReference type="SAM" id="MobiDB-lite"/>
    </source>
</evidence>
<dbReference type="GO" id="GO:0097352">
    <property type="term" value="P:autophagosome maturation"/>
    <property type="evidence" value="ECO:0007669"/>
    <property type="project" value="TreeGrafter"/>
</dbReference>
<dbReference type="GO" id="GO:0034727">
    <property type="term" value="P:piecemeal microautophagy of the nucleus"/>
    <property type="evidence" value="ECO:0007669"/>
    <property type="project" value="TreeGrafter"/>
</dbReference>
<comment type="similarity">
    <text evidence="4">Belongs to the ATG12 family.</text>
</comment>
<keyword evidence="3 4" id="KW-0072">Autophagy</keyword>
<name>A0A1I7TB39_9PELO</name>
<dbReference type="GO" id="GO:0061723">
    <property type="term" value="P:glycophagy"/>
    <property type="evidence" value="ECO:0007669"/>
    <property type="project" value="TreeGrafter"/>
</dbReference>
<dbReference type="SUPFAM" id="SSF54236">
    <property type="entry name" value="Ubiquitin-like"/>
    <property type="match status" value="1"/>
</dbReference>
<dbReference type="GO" id="GO:0000422">
    <property type="term" value="P:autophagy of mitochondrion"/>
    <property type="evidence" value="ECO:0007669"/>
    <property type="project" value="TreeGrafter"/>
</dbReference>
<dbReference type="AlphaFoldDB" id="A0A1I7TB39"/>
<dbReference type="GO" id="GO:0000045">
    <property type="term" value="P:autophagosome assembly"/>
    <property type="evidence" value="ECO:0007669"/>
    <property type="project" value="InterPro"/>
</dbReference>
<protein>
    <submittedName>
        <fullName evidence="7">Ubiquitin-like protein atg-12</fullName>
    </submittedName>
</protein>
<dbReference type="Gene3D" id="3.10.20.90">
    <property type="entry name" value="Phosphatidylinositol 3-kinase Catalytic Subunit, Chain A, domain 1"/>
    <property type="match status" value="1"/>
</dbReference>
<dbReference type="PANTHER" id="PTHR13385">
    <property type="entry name" value="AUTOPHAGY PROTEIN 12"/>
    <property type="match status" value="1"/>
</dbReference>
<dbReference type="GO" id="GO:0000421">
    <property type="term" value="C:autophagosome membrane"/>
    <property type="evidence" value="ECO:0007669"/>
    <property type="project" value="TreeGrafter"/>
</dbReference>
<keyword evidence="2 4" id="KW-0833">Ubl conjugation pathway</keyword>
<dbReference type="GO" id="GO:0019776">
    <property type="term" value="F:Atg8-family ligase activity"/>
    <property type="evidence" value="ECO:0007669"/>
    <property type="project" value="TreeGrafter"/>
</dbReference>
<comment type="function">
    <text evidence="4">Ubiquitin-like protein involved in autophagic vesicle formation.</text>
</comment>
<evidence type="ECO:0000256" key="4">
    <source>
        <dbReference type="RuleBase" id="RU361201"/>
    </source>
</evidence>
<evidence type="ECO:0000256" key="1">
    <source>
        <dbReference type="ARBA" id="ARBA00022499"/>
    </source>
</evidence>
<dbReference type="eggNOG" id="KOG3439">
    <property type="taxonomic scope" value="Eukaryota"/>
</dbReference>
<dbReference type="WBParaSite" id="Csp11.Scaffold568.g4201.t1">
    <property type="protein sequence ID" value="Csp11.Scaffold568.g4201.t1"/>
    <property type="gene ID" value="Csp11.Scaffold568.g4201"/>
</dbReference>
<feature type="compositionally biased region" description="Polar residues" evidence="5">
    <location>
        <begin position="1"/>
        <end position="14"/>
    </location>
</feature>
<keyword evidence="1 4" id="KW-1017">Isopeptide bond</keyword>
<dbReference type="CDD" id="cd01612">
    <property type="entry name" value="Ubl_ATG12"/>
    <property type="match status" value="1"/>
</dbReference>
<dbReference type="GO" id="GO:0034274">
    <property type="term" value="C:Atg12-Atg5-Atg16 complex"/>
    <property type="evidence" value="ECO:0007669"/>
    <property type="project" value="TreeGrafter"/>
</dbReference>